<dbReference type="PROSITE" id="PS50883">
    <property type="entry name" value="EAL"/>
    <property type="match status" value="1"/>
</dbReference>
<dbReference type="PANTHER" id="PTHR44757">
    <property type="entry name" value="DIGUANYLATE CYCLASE DGCP"/>
    <property type="match status" value="1"/>
</dbReference>
<dbReference type="KEGG" id="atw:C0099_01290"/>
<dbReference type="InterPro" id="IPR001633">
    <property type="entry name" value="EAL_dom"/>
</dbReference>
<gene>
    <name evidence="4" type="ORF">C0099_01290</name>
</gene>
<dbReference type="InterPro" id="IPR011006">
    <property type="entry name" value="CheY-like_superfamily"/>
</dbReference>
<evidence type="ECO:0000259" key="2">
    <source>
        <dbReference type="PROSITE" id="PS50110"/>
    </source>
</evidence>
<dbReference type="OrthoDB" id="9787688at2"/>
<evidence type="ECO:0000259" key="3">
    <source>
        <dbReference type="PROSITE" id="PS50883"/>
    </source>
</evidence>
<accession>A0A2I6S365</accession>
<dbReference type="SMART" id="SM00448">
    <property type="entry name" value="REC"/>
    <property type="match status" value="1"/>
</dbReference>
<dbReference type="SUPFAM" id="SSF141868">
    <property type="entry name" value="EAL domain-like"/>
    <property type="match status" value="1"/>
</dbReference>
<reference evidence="4 5" key="1">
    <citation type="submission" date="2018-01" db="EMBL/GenBank/DDBJ databases">
        <authorList>
            <person name="Fu G.-Y."/>
        </authorList>
    </citation>
    <scope>NUCLEOTIDE SEQUENCE [LARGE SCALE GENOMIC DNA]</scope>
    <source>
        <strain evidence="4 5">SY39</strain>
    </source>
</reference>
<evidence type="ECO:0000256" key="1">
    <source>
        <dbReference type="PROSITE-ProRule" id="PRU00169"/>
    </source>
</evidence>
<dbReference type="CDD" id="cd01948">
    <property type="entry name" value="EAL"/>
    <property type="match status" value="1"/>
</dbReference>
<evidence type="ECO:0000313" key="5">
    <source>
        <dbReference type="Proteomes" id="UP000242205"/>
    </source>
</evidence>
<feature type="modified residue" description="4-aspartylphosphate" evidence="1">
    <location>
        <position position="79"/>
    </location>
</feature>
<dbReference type="Pfam" id="PF00563">
    <property type="entry name" value="EAL"/>
    <property type="match status" value="1"/>
</dbReference>
<evidence type="ECO:0008006" key="6">
    <source>
        <dbReference type="Google" id="ProtNLM"/>
    </source>
</evidence>
<dbReference type="Gene3D" id="3.40.50.2300">
    <property type="match status" value="1"/>
</dbReference>
<keyword evidence="5" id="KW-1185">Reference proteome</keyword>
<dbReference type="GO" id="GO:0000160">
    <property type="term" value="P:phosphorelay signal transduction system"/>
    <property type="evidence" value="ECO:0007669"/>
    <property type="project" value="InterPro"/>
</dbReference>
<dbReference type="Gene3D" id="3.20.20.450">
    <property type="entry name" value="EAL domain"/>
    <property type="match status" value="1"/>
</dbReference>
<dbReference type="InterPro" id="IPR052155">
    <property type="entry name" value="Biofilm_reg_signaling"/>
</dbReference>
<dbReference type="PROSITE" id="PS50110">
    <property type="entry name" value="RESPONSE_REGULATORY"/>
    <property type="match status" value="1"/>
</dbReference>
<dbReference type="RefSeq" id="WP_102245759.1">
    <property type="nucleotide sequence ID" value="NZ_CP025682.1"/>
</dbReference>
<evidence type="ECO:0000313" key="4">
    <source>
        <dbReference type="EMBL" id="AUN93685.1"/>
    </source>
</evidence>
<dbReference type="AlphaFoldDB" id="A0A2I6S365"/>
<dbReference type="InterPro" id="IPR001789">
    <property type="entry name" value="Sig_transdc_resp-reg_receiver"/>
</dbReference>
<dbReference type="InterPro" id="IPR035919">
    <property type="entry name" value="EAL_sf"/>
</dbReference>
<keyword evidence="1" id="KW-0597">Phosphoprotein</keyword>
<dbReference type="SUPFAM" id="SSF52172">
    <property type="entry name" value="CheY-like"/>
    <property type="match status" value="1"/>
</dbReference>
<organism evidence="4 5">
    <name type="scientific">Pseudazoarcus pumilus</name>
    <dbReference type="NCBI Taxonomy" id="2067960"/>
    <lineage>
        <taxon>Bacteria</taxon>
        <taxon>Pseudomonadati</taxon>
        <taxon>Pseudomonadota</taxon>
        <taxon>Betaproteobacteria</taxon>
        <taxon>Rhodocyclales</taxon>
        <taxon>Zoogloeaceae</taxon>
        <taxon>Pseudazoarcus</taxon>
    </lineage>
</organism>
<dbReference type="Pfam" id="PF00072">
    <property type="entry name" value="Response_reg"/>
    <property type="match status" value="1"/>
</dbReference>
<feature type="domain" description="EAL" evidence="3">
    <location>
        <begin position="167"/>
        <end position="412"/>
    </location>
</feature>
<feature type="domain" description="Response regulatory" evidence="2">
    <location>
        <begin position="24"/>
        <end position="148"/>
    </location>
</feature>
<dbReference type="Proteomes" id="UP000242205">
    <property type="component" value="Chromosome"/>
</dbReference>
<dbReference type="PANTHER" id="PTHR44757:SF2">
    <property type="entry name" value="BIOFILM ARCHITECTURE MAINTENANCE PROTEIN MBAA"/>
    <property type="match status" value="1"/>
</dbReference>
<dbReference type="EMBL" id="CP025682">
    <property type="protein sequence ID" value="AUN93685.1"/>
    <property type="molecule type" value="Genomic_DNA"/>
</dbReference>
<proteinExistence type="predicted"/>
<protein>
    <recommendedName>
        <fullName evidence="6">Diguanylate phosphodiesterase</fullName>
    </recommendedName>
</protein>
<name>A0A2I6S365_9RHOO</name>
<dbReference type="CDD" id="cd00156">
    <property type="entry name" value="REC"/>
    <property type="match status" value="1"/>
</dbReference>
<dbReference type="SMART" id="SM00052">
    <property type="entry name" value="EAL"/>
    <property type="match status" value="1"/>
</dbReference>
<sequence>MNHDRDELDSHAAGNAAMPAHAWRVLVVDDEPEVFAITRLVLGRMQFRARPVHVEGVASAADAREYLARHPDTAVVLLDLVMEEDDAGLHLVRHIRERAGLRHVQILVRTGHPGVAPEAEVIAAYDINGYYLKTELTAQRLRSAITFALRNLEAVGAAPNLSSGAAKDVMQRSIERVTRATEEPPLVEPRMHLASGEISAYEVMVSPVRGLAPDEFSTALERLSPAVGLAWDRRLIGMLPDLYAALVGKPGGTRLAFRLLSLGFGGEDGVRMFEDMLDRTGLAASAFELCVPEHGLSDWSERCASLRKRGVILTLDGVGLGALSLPEIQRFRPDIVALHPAIVGHVSEDAERAAIVRSVVALTHTLGAHSLARGVVSTDDIQFCKWEGCEFVQGPAVSPAVDIAPAFPPHLH</sequence>